<organism evidence="1">
    <name type="scientific">marine sediment metagenome</name>
    <dbReference type="NCBI Taxonomy" id="412755"/>
    <lineage>
        <taxon>unclassified sequences</taxon>
        <taxon>metagenomes</taxon>
        <taxon>ecological metagenomes</taxon>
    </lineage>
</organism>
<accession>X1SSL3</accession>
<reference evidence="1" key="1">
    <citation type="journal article" date="2014" name="Front. Microbiol.">
        <title>High frequency of phylogenetically diverse reductive dehalogenase-homologous genes in deep subseafloor sedimentary metagenomes.</title>
        <authorList>
            <person name="Kawai M."/>
            <person name="Futagami T."/>
            <person name="Toyoda A."/>
            <person name="Takaki Y."/>
            <person name="Nishi S."/>
            <person name="Hori S."/>
            <person name="Arai W."/>
            <person name="Tsubouchi T."/>
            <person name="Morono Y."/>
            <person name="Uchiyama I."/>
            <person name="Ito T."/>
            <person name="Fujiyama A."/>
            <person name="Inagaki F."/>
            <person name="Takami H."/>
        </authorList>
    </citation>
    <scope>NUCLEOTIDE SEQUENCE</scope>
    <source>
        <strain evidence="1">Expedition CK06-06</strain>
    </source>
</reference>
<dbReference type="EMBL" id="BARW01018190">
    <property type="protein sequence ID" value="GAI96042.1"/>
    <property type="molecule type" value="Genomic_DNA"/>
</dbReference>
<proteinExistence type="predicted"/>
<evidence type="ECO:0000313" key="1">
    <source>
        <dbReference type="EMBL" id="GAI96042.1"/>
    </source>
</evidence>
<protein>
    <submittedName>
        <fullName evidence="1">Uncharacterized protein</fullName>
    </submittedName>
</protein>
<feature type="non-terminal residue" evidence="1">
    <location>
        <position position="114"/>
    </location>
</feature>
<gene>
    <name evidence="1" type="ORF">S12H4_31200</name>
</gene>
<name>X1SSL3_9ZZZZ</name>
<comment type="caution">
    <text evidence="1">The sequence shown here is derived from an EMBL/GenBank/DDBJ whole genome shotgun (WGS) entry which is preliminary data.</text>
</comment>
<sequence length="114" mass="13320">MSDEIIREFLIKGILEIQEWFPRRYEHPLQSIFSQVTLSKKYQLVPGTDLPPAYLSDNIVYPGRKNPQDVEKIWPQKTWNEITTLDSQKLKKIGVNRLLFLLEKFGSFAPTKNG</sequence>
<dbReference type="AlphaFoldDB" id="X1SSL3"/>